<organism evidence="1 2">
    <name type="scientific">Enterococcus aquimarinus</name>
    <dbReference type="NCBI Taxonomy" id="328396"/>
    <lineage>
        <taxon>Bacteria</taxon>
        <taxon>Bacillati</taxon>
        <taxon>Bacillota</taxon>
        <taxon>Bacilli</taxon>
        <taxon>Lactobacillales</taxon>
        <taxon>Enterococcaceae</taxon>
        <taxon>Enterococcus</taxon>
    </lineage>
</organism>
<dbReference type="AlphaFoldDB" id="A0A9E3ZSG2"/>
<evidence type="ECO:0000313" key="1">
    <source>
        <dbReference type="EMBL" id="MCC9273545.1"/>
    </source>
</evidence>
<dbReference type="EMBL" id="JAJJVO010000071">
    <property type="protein sequence ID" value="MCC9273545.1"/>
    <property type="molecule type" value="Genomic_DNA"/>
</dbReference>
<sequence length="46" mass="5547">MKMKNGMTIRFLKLNGEPVKQEDRFSNEIERRIVEARLNNERKKVV</sequence>
<protein>
    <submittedName>
        <fullName evidence="1">Uncharacterized protein</fullName>
    </submittedName>
</protein>
<comment type="caution">
    <text evidence="1">The sequence shown here is derived from an EMBL/GenBank/DDBJ whole genome shotgun (WGS) entry which is preliminary data.</text>
</comment>
<accession>A0A9E3ZSG2</accession>
<reference evidence="1" key="2">
    <citation type="submission" date="2021-11" db="EMBL/GenBank/DDBJ databases">
        <authorList>
            <person name="Gilroy R."/>
        </authorList>
    </citation>
    <scope>NUCLEOTIDE SEQUENCE</scope>
    <source>
        <strain evidence="1">150</strain>
    </source>
</reference>
<evidence type="ECO:0000313" key="2">
    <source>
        <dbReference type="Proteomes" id="UP000813384"/>
    </source>
</evidence>
<gene>
    <name evidence="1" type="ORF">K8V42_04560</name>
</gene>
<dbReference type="Proteomes" id="UP000813384">
    <property type="component" value="Unassembled WGS sequence"/>
</dbReference>
<name>A0A9E3ZSG2_9ENTE</name>
<proteinExistence type="predicted"/>
<reference evidence="1" key="1">
    <citation type="journal article" date="2021" name="PeerJ">
        <title>Extensive microbial diversity within the chicken gut microbiome revealed by metagenomics and culture.</title>
        <authorList>
            <person name="Gilroy R."/>
            <person name="Ravi A."/>
            <person name="Getino M."/>
            <person name="Pursley I."/>
            <person name="Horton D.L."/>
            <person name="Alikhan N.F."/>
            <person name="Baker D."/>
            <person name="Gharbi K."/>
            <person name="Hall N."/>
            <person name="Watson M."/>
            <person name="Adriaenssens E.M."/>
            <person name="Foster-Nyarko E."/>
            <person name="Jarju S."/>
            <person name="Secka A."/>
            <person name="Antonio M."/>
            <person name="Oren A."/>
            <person name="Chaudhuri R.R."/>
            <person name="La Ragione R."/>
            <person name="Hildebrand F."/>
            <person name="Pallen M.J."/>
        </authorList>
    </citation>
    <scope>NUCLEOTIDE SEQUENCE</scope>
    <source>
        <strain evidence="1">150</strain>
    </source>
</reference>